<reference evidence="2 3" key="1">
    <citation type="submission" date="2020-01" db="EMBL/GenBank/DDBJ databases">
        <title>Draft genome assembly of Ensifer adhaerens T173.</title>
        <authorList>
            <person name="Craig J.E."/>
            <person name="Stinchcombe J.R."/>
        </authorList>
    </citation>
    <scope>NUCLEOTIDE SEQUENCE [LARGE SCALE GENOMIC DNA]</scope>
    <source>
        <strain evidence="2 3">T173</strain>
    </source>
</reference>
<evidence type="ECO:0000256" key="1">
    <source>
        <dbReference type="SAM" id="MobiDB-lite"/>
    </source>
</evidence>
<evidence type="ECO:0000313" key="2">
    <source>
        <dbReference type="EMBL" id="MBM3090275.1"/>
    </source>
</evidence>
<dbReference type="EMBL" id="WXFA01000002">
    <property type="protein sequence ID" value="MBM3090275.1"/>
    <property type="molecule type" value="Genomic_DNA"/>
</dbReference>
<organism evidence="2 3">
    <name type="scientific">Ensifer canadensis</name>
    <dbReference type="NCBI Taxonomy" id="555315"/>
    <lineage>
        <taxon>Bacteria</taxon>
        <taxon>Pseudomonadati</taxon>
        <taxon>Pseudomonadota</taxon>
        <taxon>Alphaproteobacteria</taxon>
        <taxon>Hyphomicrobiales</taxon>
        <taxon>Rhizobiaceae</taxon>
        <taxon>Sinorhizobium/Ensifer group</taxon>
        <taxon>Ensifer</taxon>
    </lineage>
</organism>
<sequence length="128" mass="13619">MDLKTFVAESLTQILEGVREAQSRPGGDNVAAEGYIAPANGNLMAGGTSGFFTLVDFDVSVLAEAKEGGASVRVASAEMSDPTSRSMQNTSRVKFSVHVRLPQGGQNRDRSSYNRGGYRAVDDYDPLA</sequence>
<dbReference type="RefSeq" id="WP_203527388.1">
    <property type="nucleotide sequence ID" value="NZ_CP083370.1"/>
</dbReference>
<dbReference type="Proteomes" id="UP000744980">
    <property type="component" value="Unassembled WGS sequence"/>
</dbReference>
<feature type="region of interest" description="Disordered" evidence="1">
    <location>
        <begin position="74"/>
        <end position="93"/>
    </location>
</feature>
<name>A0AAW4FKP9_9HYPH</name>
<protein>
    <submittedName>
        <fullName evidence="2">Uncharacterized protein</fullName>
    </submittedName>
</protein>
<comment type="caution">
    <text evidence="2">The sequence shown here is derived from an EMBL/GenBank/DDBJ whole genome shotgun (WGS) entry which is preliminary data.</text>
</comment>
<accession>A0AAW4FKP9</accession>
<evidence type="ECO:0000313" key="3">
    <source>
        <dbReference type="Proteomes" id="UP000744980"/>
    </source>
</evidence>
<proteinExistence type="predicted"/>
<feature type="compositionally biased region" description="Polar residues" evidence="1">
    <location>
        <begin position="81"/>
        <end position="93"/>
    </location>
</feature>
<feature type="region of interest" description="Disordered" evidence="1">
    <location>
        <begin position="100"/>
        <end position="128"/>
    </location>
</feature>
<keyword evidence="3" id="KW-1185">Reference proteome</keyword>
<gene>
    <name evidence="2" type="ORF">GFB56_05535</name>
</gene>
<dbReference type="AlphaFoldDB" id="A0AAW4FKP9"/>